<dbReference type="PROSITE" id="PS01012">
    <property type="entry name" value="FOLYLPOLYGLU_SYNT_2"/>
    <property type="match status" value="1"/>
</dbReference>
<sequence length="420" mass="46972">MKNSPQATSPLNTWSHYLEYLHAQPIDLELTRVTNVATSLNLLRPAPIIFTVAGTNGKGTTCRAIEMILLAAGYRVGVYTSPHLMYYSERVRICGKELEDLEHTKAFSVINIARSTTSLTYFEFGTLAALWLFKQAKLDIVILEVGLGGRLDATNIIDSDVAIITTIGRDHTDFLGVDYNSIGREKAGIFRKGKPAVVGEPNMPATIREVAKQKKARLYQYNRDWFYSVVGNYWVFKDQKGSIGYFPLPQIPIDNAATALAAIRMSSIQVNPIIIQRILHLVTLPGRFQTIAHAPQVILDVAHNPHAAQYLARKLIEIKKTSHIHAIVGMLRDKDVSETLSYLIPHVDYWYCATLTHPRGSSALYLMSFLKKATCFSSVAQAWRCAIAKAKKTDIILVFGSFHTVSEVIRSQTDKHKKIK</sequence>
<evidence type="ECO:0000256" key="3">
    <source>
        <dbReference type="ARBA" id="ARBA00004799"/>
    </source>
</evidence>
<evidence type="ECO:0000256" key="15">
    <source>
        <dbReference type="ARBA" id="ARBA00047808"/>
    </source>
</evidence>
<evidence type="ECO:0000256" key="2">
    <source>
        <dbReference type="ARBA" id="ARBA00002714"/>
    </source>
</evidence>
<organism evidence="21 22">
    <name type="scientific">Candidatus Erwinia haradaeae</name>
    <dbReference type="NCBI Taxonomy" id="1922217"/>
    <lineage>
        <taxon>Bacteria</taxon>
        <taxon>Pseudomonadati</taxon>
        <taxon>Pseudomonadota</taxon>
        <taxon>Gammaproteobacteria</taxon>
        <taxon>Enterobacterales</taxon>
        <taxon>Erwiniaceae</taxon>
        <taxon>Erwinia</taxon>
    </lineage>
</organism>
<evidence type="ECO:0000256" key="7">
    <source>
        <dbReference type="ARBA" id="ARBA00019357"/>
    </source>
</evidence>
<dbReference type="GO" id="GO:0046872">
    <property type="term" value="F:metal ion binding"/>
    <property type="evidence" value="ECO:0007669"/>
    <property type="project" value="UniProtKB-KW"/>
</dbReference>
<dbReference type="UniPathway" id="UPA00077">
    <property type="reaction ID" value="UER00157"/>
</dbReference>
<dbReference type="SUPFAM" id="SSF53623">
    <property type="entry name" value="MurD-like peptide ligases, catalytic domain"/>
    <property type="match status" value="1"/>
</dbReference>
<evidence type="ECO:0000256" key="13">
    <source>
        <dbReference type="ARBA" id="ARBA00022909"/>
    </source>
</evidence>
<dbReference type="OrthoDB" id="9809356at2"/>
<keyword evidence="12" id="KW-0460">Magnesium</keyword>
<dbReference type="NCBIfam" id="TIGR01499">
    <property type="entry name" value="folC"/>
    <property type="match status" value="1"/>
</dbReference>
<protein>
    <recommendedName>
        <fullName evidence="7 18">Dihydrofolate synthase/folylpolyglutamate synthase</fullName>
    </recommendedName>
</protein>
<keyword evidence="11 18" id="KW-0067">ATP-binding</keyword>
<comment type="catalytic activity">
    <reaction evidence="14">
        <text>(6S)-5,6,7,8-tetrahydrofolyl-(gamma-L-Glu)(n) + L-glutamate + ATP = (6S)-5,6,7,8-tetrahydrofolyl-(gamma-L-Glu)(n+1) + ADP + phosphate + H(+)</text>
        <dbReference type="Rhea" id="RHEA:10580"/>
        <dbReference type="Rhea" id="RHEA-COMP:14738"/>
        <dbReference type="Rhea" id="RHEA-COMP:14740"/>
        <dbReference type="ChEBI" id="CHEBI:15378"/>
        <dbReference type="ChEBI" id="CHEBI:29985"/>
        <dbReference type="ChEBI" id="CHEBI:30616"/>
        <dbReference type="ChEBI" id="CHEBI:43474"/>
        <dbReference type="ChEBI" id="CHEBI:141005"/>
        <dbReference type="ChEBI" id="CHEBI:456216"/>
        <dbReference type="EC" id="6.3.2.17"/>
    </reaction>
</comment>
<dbReference type="PROSITE" id="PS01011">
    <property type="entry name" value="FOLYLPOLYGLU_SYNT_1"/>
    <property type="match status" value="1"/>
</dbReference>
<dbReference type="EMBL" id="LR217715">
    <property type="protein sequence ID" value="VFP83128.1"/>
    <property type="molecule type" value="Genomic_DNA"/>
</dbReference>
<comment type="catalytic activity">
    <reaction evidence="15">
        <text>10-formyltetrahydrofolyl-(gamma-L-Glu)(n) + L-glutamate + ATP = 10-formyltetrahydrofolyl-(gamma-L-Glu)(n+1) + ADP + phosphate + H(+)</text>
        <dbReference type="Rhea" id="RHEA:51904"/>
        <dbReference type="Rhea" id="RHEA-COMP:13088"/>
        <dbReference type="Rhea" id="RHEA-COMP:14300"/>
        <dbReference type="ChEBI" id="CHEBI:15378"/>
        <dbReference type="ChEBI" id="CHEBI:29985"/>
        <dbReference type="ChEBI" id="CHEBI:30616"/>
        <dbReference type="ChEBI" id="CHEBI:43474"/>
        <dbReference type="ChEBI" id="CHEBI:134413"/>
        <dbReference type="ChEBI" id="CHEBI:456216"/>
        <dbReference type="EC" id="6.3.2.17"/>
    </reaction>
</comment>
<evidence type="ECO:0000256" key="6">
    <source>
        <dbReference type="ARBA" id="ARBA00011245"/>
    </source>
</evidence>
<dbReference type="PANTHER" id="PTHR11136:SF0">
    <property type="entry name" value="DIHYDROFOLATE SYNTHETASE-RELATED"/>
    <property type="match status" value="1"/>
</dbReference>
<comment type="pathway">
    <text evidence="3">Cofactor biosynthesis; tetrahydrofolate biosynthesis; 7,8-dihydrofolate from 2-amino-4-hydroxy-6-hydroxymethyl-7,8-dihydropteridine diphosphate and 4-aminobenzoate: step 2/2.</text>
</comment>
<evidence type="ECO:0000313" key="22">
    <source>
        <dbReference type="Proteomes" id="UP000294368"/>
    </source>
</evidence>
<evidence type="ECO:0000256" key="16">
    <source>
        <dbReference type="ARBA" id="ARBA00049035"/>
    </source>
</evidence>
<gene>
    <name evidence="21" type="primary">folC</name>
    <name evidence="21" type="ORF">ERCIKOCA2762_369</name>
</gene>
<evidence type="ECO:0000256" key="1">
    <source>
        <dbReference type="ARBA" id="ARBA00001946"/>
    </source>
</evidence>
<dbReference type="FunFam" id="3.40.1190.10:FF:000004">
    <property type="entry name" value="Dihydrofolate synthase/folylpolyglutamate synthase"/>
    <property type="match status" value="1"/>
</dbReference>
<dbReference type="Proteomes" id="UP000294368">
    <property type="component" value="Chromosome"/>
</dbReference>
<dbReference type="GO" id="GO:0046654">
    <property type="term" value="P:tetrahydrofolate biosynthetic process"/>
    <property type="evidence" value="ECO:0007669"/>
    <property type="project" value="UniProtKB-UniPathway"/>
</dbReference>
<dbReference type="NCBIfam" id="NF008101">
    <property type="entry name" value="PRK10846.1"/>
    <property type="match status" value="1"/>
</dbReference>
<keyword evidence="13" id="KW-0289">Folate biosynthesis</keyword>
<keyword evidence="8 18" id="KW-0436">Ligase</keyword>
<accession>A0A451D9X4</accession>
<dbReference type="PANTHER" id="PTHR11136">
    <property type="entry name" value="FOLYLPOLYGLUTAMATE SYNTHASE-RELATED"/>
    <property type="match status" value="1"/>
</dbReference>
<dbReference type="RefSeq" id="WP_157988507.1">
    <property type="nucleotide sequence ID" value="NZ_LR217715.1"/>
</dbReference>
<evidence type="ECO:0000259" key="19">
    <source>
        <dbReference type="Pfam" id="PF02875"/>
    </source>
</evidence>
<feature type="domain" description="Mur ligase central" evidence="20">
    <location>
        <begin position="52"/>
        <end position="224"/>
    </location>
</feature>
<evidence type="ECO:0000256" key="8">
    <source>
        <dbReference type="ARBA" id="ARBA00022598"/>
    </source>
</evidence>
<dbReference type="GO" id="GO:0005524">
    <property type="term" value="F:ATP binding"/>
    <property type="evidence" value="ECO:0007669"/>
    <property type="project" value="UniProtKB-KW"/>
</dbReference>
<reference evidence="21 22" key="1">
    <citation type="submission" date="2019-02" db="EMBL/GenBank/DDBJ databases">
        <authorList>
            <person name="Manzano-Marin A."/>
            <person name="Manzano-Marin A."/>
        </authorList>
    </citation>
    <scope>NUCLEOTIDE SEQUENCE [LARGE SCALE GENOMIC DNA]</scope>
    <source>
        <strain evidence="21 22">ErCikochiana</strain>
    </source>
</reference>
<evidence type="ECO:0000256" key="11">
    <source>
        <dbReference type="ARBA" id="ARBA00022840"/>
    </source>
</evidence>
<comment type="catalytic activity">
    <reaction evidence="17">
        <text>7,8-dihydropteroate + L-glutamate + ATP = 7,8-dihydrofolate + ADP + phosphate + H(+)</text>
        <dbReference type="Rhea" id="RHEA:23584"/>
        <dbReference type="ChEBI" id="CHEBI:15378"/>
        <dbReference type="ChEBI" id="CHEBI:17839"/>
        <dbReference type="ChEBI" id="CHEBI:29985"/>
        <dbReference type="ChEBI" id="CHEBI:30616"/>
        <dbReference type="ChEBI" id="CHEBI:43474"/>
        <dbReference type="ChEBI" id="CHEBI:57451"/>
        <dbReference type="ChEBI" id="CHEBI:456216"/>
        <dbReference type="EC" id="6.3.2.12"/>
    </reaction>
</comment>
<dbReference type="InterPro" id="IPR036565">
    <property type="entry name" value="Mur-like_cat_sf"/>
</dbReference>
<dbReference type="Pfam" id="PF02875">
    <property type="entry name" value="Mur_ligase_C"/>
    <property type="match status" value="1"/>
</dbReference>
<evidence type="ECO:0000313" key="21">
    <source>
        <dbReference type="EMBL" id="VFP83128.1"/>
    </source>
</evidence>
<comment type="similarity">
    <text evidence="5 18">Belongs to the folylpolyglutamate synthase family.</text>
</comment>
<dbReference type="GO" id="GO:0005737">
    <property type="term" value="C:cytoplasm"/>
    <property type="evidence" value="ECO:0007669"/>
    <property type="project" value="TreeGrafter"/>
</dbReference>
<evidence type="ECO:0000256" key="18">
    <source>
        <dbReference type="PIRNR" id="PIRNR001563"/>
    </source>
</evidence>
<dbReference type="InterPro" id="IPR001645">
    <property type="entry name" value="Folylpolyglutamate_synth"/>
</dbReference>
<dbReference type="InterPro" id="IPR036615">
    <property type="entry name" value="Mur_ligase_C_dom_sf"/>
</dbReference>
<evidence type="ECO:0000256" key="9">
    <source>
        <dbReference type="ARBA" id="ARBA00022723"/>
    </source>
</evidence>
<dbReference type="GO" id="GO:0004326">
    <property type="term" value="F:tetrahydrofolylpolyglutamate synthase activity"/>
    <property type="evidence" value="ECO:0007669"/>
    <property type="project" value="UniProtKB-EC"/>
</dbReference>
<evidence type="ECO:0000256" key="5">
    <source>
        <dbReference type="ARBA" id="ARBA00008276"/>
    </source>
</evidence>
<dbReference type="InterPro" id="IPR013221">
    <property type="entry name" value="Mur_ligase_cen"/>
</dbReference>
<dbReference type="InterPro" id="IPR018109">
    <property type="entry name" value="Folylpolyglutamate_synth_CS"/>
</dbReference>
<dbReference type="Gene3D" id="3.90.190.20">
    <property type="entry name" value="Mur ligase, C-terminal domain"/>
    <property type="match status" value="1"/>
</dbReference>
<dbReference type="AlphaFoldDB" id="A0A451D9X4"/>
<comment type="cofactor">
    <cofactor evidence="1">
        <name>Mg(2+)</name>
        <dbReference type="ChEBI" id="CHEBI:18420"/>
    </cofactor>
</comment>
<dbReference type="PIRSF" id="PIRSF001563">
    <property type="entry name" value="Folylpolyglu_synth"/>
    <property type="match status" value="1"/>
</dbReference>
<dbReference type="GO" id="GO:0046656">
    <property type="term" value="P:folic acid biosynthetic process"/>
    <property type="evidence" value="ECO:0007669"/>
    <property type="project" value="UniProtKB-KW"/>
</dbReference>
<evidence type="ECO:0000256" key="17">
    <source>
        <dbReference type="ARBA" id="ARBA00049161"/>
    </source>
</evidence>
<name>A0A451D9X4_9GAMM</name>
<comment type="subunit">
    <text evidence="6">Monomer.</text>
</comment>
<evidence type="ECO:0000259" key="20">
    <source>
        <dbReference type="Pfam" id="PF08245"/>
    </source>
</evidence>
<keyword evidence="10 18" id="KW-0547">Nucleotide-binding</keyword>
<dbReference type="Pfam" id="PF08245">
    <property type="entry name" value="Mur_ligase_M"/>
    <property type="match status" value="1"/>
</dbReference>
<evidence type="ECO:0000256" key="10">
    <source>
        <dbReference type="ARBA" id="ARBA00022741"/>
    </source>
</evidence>
<proteinExistence type="inferred from homology"/>
<evidence type="ECO:0000256" key="12">
    <source>
        <dbReference type="ARBA" id="ARBA00022842"/>
    </source>
</evidence>
<feature type="domain" description="Mur ligase C-terminal" evidence="19">
    <location>
        <begin position="286"/>
        <end position="402"/>
    </location>
</feature>
<dbReference type="SUPFAM" id="SSF53244">
    <property type="entry name" value="MurD-like peptide ligases, peptide-binding domain"/>
    <property type="match status" value="1"/>
</dbReference>
<comment type="function">
    <text evidence="2 18">Functions in two distinct reactions of the de novo folate biosynthetic pathway. Catalyzes the addition of a glutamate residue to dihydropteroate (7,8-dihydropteroate or H2Pte) to form dihydrofolate (7,8-dihydrofolate monoglutamate or H2Pte-Glu). Also catalyzes successive additions of L-glutamate to tetrahydrofolate or 10-formyltetrahydrofolate or 5,10-methylenetetrahydrofolate, leading to folylpolyglutamate derivatives.</text>
</comment>
<evidence type="ECO:0000256" key="4">
    <source>
        <dbReference type="ARBA" id="ARBA00005150"/>
    </source>
</evidence>
<comment type="pathway">
    <text evidence="4">Cofactor biosynthesis; tetrahydrofolylpolyglutamate biosynthesis.</text>
</comment>
<evidence type="ECO:0000256" key="14">
    <source>
        <dbReference type="ARBA" id="ARBA00047493"/>
    </source>
</evidence>
<dbReference type="GO" id="GO:0008841">
    <property type="term" value="F:dihydrofolate synthase activity"/>
    <property type="evidence" value="ECO:0007669"/>
    <property type="project" value="UniProtKB-EC"/>
</dbReference>
<keyword evidence="9" id="KW-0479">Metal-binding</keyword>
<comment type="catalytic activity">
    <reaction evidence="16">
        <text>(6R)-5,10-methylenetetrahydrofolyl-(gamma-L-Glu)(n) + L-glutamate + ATP = (6R)-5,10-methylenetetrahydrofolyl-(gamma-L-Glu)(n+1) + ADP + phosphate + H(+)</text>
        <dbReference type="Rhea" id="RHEA:51912"/>
        <dbReference type="Rhea" id="RHEA-COMP:13257"/>
        <dbReference type="Rhea" id="RHEA-COMP:13258"/>
        <dbReference type="ChEBI" id="CHEBI:15378"/>
        <dbReference type="ChEBI" id="CHEBI:29985"/>
        <dbReference type="ChEBI" id="CHEBI:30616"/>
        <dbReference type="ChEBI" id="CHEBI:43474"/>
        <dbReference type="ChEBI" id="CHEBI:136572"/>
        <dbReference type="ChEBI" id="CHEBI:456216"/>
        <dbReference type="EC" id="6.3.2.17"/>
    </reaction>
</comment>
<dbReference type="Gene3D" id="3.40.1190.10">
    <property type="entry name" value="Mur-like, catalytic domain"/>
    <property type="match status" value="1"/>
</dbReference>
<dbReference type="InterPro" id="IPR004101">
    <property type="entry name" value="Mur_ligase_C"/>
</dbReference>